<evidence type="ECO:0008006" key="3">
    <source>
        <dbReference type="Google" id="ProtNLM"/>
    </source>
</evidence>
<dbReference type="InterPro" id="IPR009377">
    <property type="entry name" value="EutA"/>
</dbReference>
<dbReference type="SUPFAM" id="SSF53067">
    <property type="entry name" value="Actin-like ATPase domain"/>
    <property type="match status" value="1"/>
</dbReference>
<dbReference type="EMBL" id="CP104013">
    <property type="protein sequence ID" value="UYP43731.1"/>
    <property type="molecule type" value="Genomic_DNA"/>
</dbReference>
<sequence length="694" mass="77562">MIDANQQKIIANFKINRDSYKLGNIKYIEFFLTKIDPENVEHLLEIFEQKWDELLDEHELEDTTDISRFYRLITTFKPALSSIVKPGQTFDSICDVAVESFNGVLNRIRRQINDIKFRNKPKGAILPGSNKSLTLSYFCTVCKQILNVDPKKQDEILNSEDKVELPKHCDKEMEIKIIRNPPKPKEEQIVKEIKIYPAELLMGHLDSSEAHAEYLKVMSVGIDIGSSTSHLIFSQLTLKREMSFFNLSNRFVTVNREIKYEGNIIFTPLIDRTTIDIEAIVDFCKEEYKKAGFTPEMVDTGAVVVTGETAKKHNAAEIVRRLSSESGKFVSATAGPNFESVLGAMGSGIVALSKQNQKTILNVDIGGGTSNLAISSKGTVLSTACINVGGRLLGIDKNFKIWRIDGPTEFVMKYLNMHYTLGDIIPEVDVIRISREYAKILLEVMSGRAQSPLAKDLLMTEDLDFSIPIDEISFSGGVAEMIYGNNAEHFDDIGSYLAAEIKNLITEKGITLIEPENKIRATVIGAGAFSLSISGSTCYYDLNIQLPMENIPIIPINTTLEDVRLNFSKMRNEVTSALRNFDFQEGEDVVAFYFKNPMIRSDISLFAKAIESALPNSIENSKIILIILGSDGGKILGLTLKKETSIKSNLFCLDELDLKAGDWIDIGRPLKESNAFPITIKSLVFNKEKKPNGE</sequence>
<gene>
    <name evidence="1" type="ORF">NEF87_000016</name>
</gene>
<evidence type="ECO:0000313" key="2">
    <source>
        <dbReference type="Proteomes" id="UP001208689"/>
    </source>
</evidence>
<evidence type="ECO:0000313" key="1">
    <source>
        <dbReference type="EMBL" id="UYP43731.1"/>
    </source>
</evidence>
<name>A0ABY6HJZ1_9ARCH</name>
<dbReference type="Pfam" id="PF06277">
    <property type="entry name" value="EutA"/>
    <property type="match status" value="1"/>
</dbReference>
<protein>
    <recommendedName>
        <fullName evidence="3">Reactivating factor for ethanolamine ammonia lyase</fullName>
    </recommendedName>
</protein>
<dbReference type="Proteomes" id="UP001208689">
    <property type="component" value="Chromosome"/>
</dbReference>
<proteinExistence type="predicted"/>
<accession>A0ABY6HJZ1</accession>
<keyword evidence="2" id="KW-1185">Reference proteome</keyword>
<organism evidence="1 2">
    <name type="scientific">Candidatus Lokiarchaeum ossiferum</name>
    <dbReference type="NCBI Taxonomy" id="2951803"/>
    <lineage>
        <taxon>Archaea</taxon>
        <taxon>Promethearchaeati</taxon>
        <taxon>Promethearchaeota</taxon>
        <taxon>Promethearchaeia</taxon>
        <taxon>Promethearchaeales</taxon>
        <taxon>Promethearchaeaceae</taxon>
        <taxon>Candidatus Lokiarchaeum</taxon>
    </lineage>
</organism>
<dbReference type="InterPro" id="IPR043129">
    <property type="entry name" value="ATPase_NBD"/>
</dbReference>
<reference evidence="1" key="1">
    <citation type="submission" date="2022-09" db="EMBL/GenBank/DDBJ databases">
        <title>Actin cytoskeleton and complex cell architecture in an #Asgard archaeon.</title>
        <authorList>
            <person name="Ponce Toledo R.I."/>
            <person name="Schleper C."/>
            <person name="Rodrigues Oliveira T."/>
            <person name="Wollweber F."/>
            <person name="Xu J."/>
            <person name="Rittmann S."/>
            <person name="Klingl A."/>
            <person name="Pilhofer M."/>
        </authorList>
    </citation>
    <scope>NUCLEOTIDE SEQUENCE</scope>
    <source>
        <strain evidence="1">B-35</strain>
    </source>
</reference>